<organism evidence="1 2">
    <name type="scientific">Sporisorium reilianum f. sp. reilianum</name>
    <dbReference type="NCBI Taxonomy" id="72559"/>
    <lineage>
        <taxon>Eukaryota</taxon>
        <taxon>Fungi</taxon>
        <taxon>Dikarya</taxon>
        <taxon>Basidiomycota</taxon>
        <taxon>Ustilaginomycotina</taxon>
        <taxon>Ustilaginomycetes</taxon>
        <taxon>Ustilaginales</taxon>
        <taxon>Ustilaginaceae</taxon>
        <taxon>Sporisorium</taxon>
    </lineage>
</organism>
<dbReference type="Proteomes" id="UP000239563">
    <property type="component" value="Chromosome XVIII"/>
</dbReference>
<name>A0A2N8UMA8_9BASI</name>
<reference evidence="1 2" key="1">
    <citation type="submission" date="2017-02" db="EMBL/GenBank/DDBJ databases">
        <authorList>
            <person name="Peterson S.W."/>
        </authorList>
    </citation>
    <scope>NUCLEOTIDE SEQUENCE [LARGE SCALE GENOMIC DNA]</scope>
    <source>
        <strain evidence="1 2">SRS1_H2-8</strain>
    </source>
</reference>
<sequence length="293" mass="31900">MPVCALHLVELHDASSRGIDAFLHLLIETASNADDFGIVTVSRVQSPIIRPTLVDHTLLNDTPWTLLLVTSGTHAHTLPAPLAAGVKTHYSLVSGIPSKIITNYAAISSKLRSTTSPLLEITLDAHGDVVPPPSSAARAVTRDDGQDLSLSPALLGLAKRLNHTVKHSGAVSMLNLLHFHTHAGAVESYHEYGRRFAHVAGRRGGNAKLVGVVISPLAANQSDSRGKRGKHEWWNECTLVHYPSINHFIDMSVDDEYQFINSEYRLKAIRDTALICTTEVDLEPFRNAARAKL</sequence>
<gene>
    <name evidence="1" type="ORF">SRS1_16271</name>
</gene>
<dbReference type="EMBL" id="LT795071">
    <property type="protein sequence ID" value="SJX65643.1"/>
    <property type="molecule type" value="Genomic_DNA"/>
</dbReference>
<evidence type="ECO:0000313" key="1">
    <source>
        <dbReference type="EMBL" id="SJX65643.1"/>
    </source>
</evidence>
<dbReference type="Gene3D" id="3.30.70.100">
    <property type="match status" value="1"/>
</dbReference>
<protein>
    <submittedName>
        <fullName evidence="1">Uncharacterized protein</fullName>
    </submittedName>
</protein>
<proteinExistence type="predicted"/>
<dbReference type="PANTHER" id="PTHR40257:SF1">
    <property type="entry name" value="DUF1330 DOMAIN-CONTAINING PROTEIN"/>
    <property type="match status" value="1"/>
</dbReference>
<evidence type="ECO:0000313" key="2">
    <source>
        <dbReference type="Proteomes" id="UP000239563"/>
    </source>
</evidence>
<dbReference type="PANTHER" id="PTHR40257">
    <property type="match status" value="1"/>
</dbReference>
<dbReference type="AlphaFoldDB" id="A0A2N8UMA8"/>
<accession>A0A2N8UMA8</accession>